<reference evidence="2 3" key="1">
    <citation type="journal article" date="2015" name="Genome Announc.">
        <title>Expanding the biotechnology potential of lactobacilli through comparative genomics of 213 strains and associated genera.</title>
        <authorList>
            <person name="Sun Z."/>
            <person name="Harris H.M."/>
            <person name="McCann A."/>
            <person name="Guo C."/>
            <person name="Argimon S."/>
            <person name="Zhang W."/>
            <person name="Yang X."/>
            <person name="Jeffery I.B."/>
            <person name="Cooney J.C."/>
            <person name="Kagawa T.F."/>
            <person name="Liu W."/>
            <person name="Song Y."/>
            <person name="Salvetti E."/>
            <person name="Wrobel A."/>
            <person name="Rasinkangas P."/>
            <person name="Parkhill J."/>
            <person name="Rea M.C."/>
            <person name="O'Sullivan O."/>
            <person name="Ritari J."/>
            <person name="Douillard F.P."/>
            <person name="Paul Ross R."/>
            <person name="Yang R."/>
            <person name="Briner A.E."/>
            <person name="Felis G.E."/>
            <person name="de Vos W.M."/>
            <person name="Barrangou R."/>
            <person name="Klaenhammer T.R."/>
            <person name="Caufield P.W."/>
            <person name="Cui Y."/>
            <person name="Zhang H."/>
            <person name="O'Toole P.W."/>
        </authorList>
    </citation>
    <scope>NUCLEOTIDE SEQUENCE [LARGE SCALE GENOMIC DNA]</scope>
    <source>
        <strain evidence="2 3">DSM 18390</strain>
    </source>
</reference>
<protein>
    <recommendedName>
        <fullName evidence="1">Helicase Helix-turn-helix domain-containing protein</fullName>
    </recommendedName>
</protein>
<sequence length="359" mass="40374">MELEPFLLIFTSSSAWRRPKAIKNILIGRRTVSNLYWALQYNMLDFFGALHGIDLPDSIPSVAHMRRSGVLQVDDNQMVRRTKQGDAKRAFLLSEVPDMNDLKWASRFEVGSFMTRFTFLVQVVSEYSYGNAHYYPQTVSFIDRQIVKRFFLANKSTELPKAVYQLLNDFLGGLRNDNFAEIMVSNFSGHRVAGRTDQQMANQLGQPIGQIQLINLLLSAQLLAFLVKSASKQVTPLLQGLSKPVISASALTTFQLFLKDPTLSYQQIASRRHIKLTTVYEHLLEAAIVLPVADVPFTRLLAPPTEQQLAAIAPDQVGNWAYQSLSKRLPGISFFDFRLFQIKRARVSAATGKEGGQNG</sequence>
<gene>
    <name evidence="2" type="ORF">FD47_GL001489</name>
</gene>
<evidence type="ECO:0000313" key="2">
    <source>
        <dbReference type="EMBL" id="KRM43621.1"/>
    </source>
</evidence>
<proteinExistence type="predicted"/>
<evidence type="ECO:0000313" key="3">
    <source>
        <dbReference type="Proteomes" id="UP000051010"/>
    </source>
</evidence>
<dbReference type="RefSeq" id="WP_054734912.1">
    <property type="nucleotide sequence ID" value="NZ_AZFZ01000032.1"/>
</dbReference>
<dbReference type="EMBL" id="AZFZ01000032">
    <property type="protein sequence ID" value="KRM43621.1"/>
    <property type="molecule type" value="Genomic_DNA"/>
</dbReference>
<dbReference type="InterPro" id="IPR029491">
    <property type="entry name" value="Helicase_HTH"/>
</dbReference>
<organism evidence="2 3">
    <name type="scientific">Lentilactobacillus parafarraginis DSM 18390 = JCM 14109</name>
    <dbReference type="NCBI Taxonomy" id="1423786"/>
    <lineage>
        <taxon>Bacteria</taxon>
        <taxon>Bacillati</taxon>
        <taxon>Bacillota</taxon>
        <taxon>Bacilli</taxon>
        <taxon>Lactobacillales</taxon>
        <taxon>Lactobacillaceae</taxon>
        <taxon>Lentilactobacillus</taxon>
    </lineage>
</organism>
<evidence type="ECO:0000259" key="1">
    <source>
        <dbReference type="Pfam" id="PF14493"/>
    </source>
</evidence>
<dbReference type="PATRIC" id="fig|1423786.4.peg.1592"/>
<dbReference type="AlphaFoldDB" id="A0A0R1YP12"/>
<feature type="domain" description="Helicase Helix-turn-helix" evidence="1">
    <location>
        <begin position="249"/>
        <end position="341"/>
    </location>
</feature>
<comment type="caution">
    <text evidence="2">The sequence shown here is derived from an EMBL/GenBank/DDBJ whole genome shotgun (WGS) entry which is preliminary data.</text>
</comment>
<dbReference type="Proteomes" id="UP000051010">
    <property type="component" value="Unassembled WGS sequence"/>
</dbReference>
<accession>A0A0R1YP12</accession>
<name>A0A0R1YP12_9LACO</name>
<dbReference type="Pfam" id="PF14493">
    <property type="entry name" value="HTH_40"/>
    <property type="match status" value="1"/>
</dbReference>